<proteinExistence type="predicted"/>
<organism evidence="1 2">
    <name type="scientific">Meloidogyne graminicola</name>
    <dbReference type="NCBI Taxonomy" id="189291"/>
    <lineage>
        <taxon>Eukaryota</taxon>
        <taxon>Metazoa</taxon>
        <taxon>Ecdysozoa</taxon>
        <taxon>Nematoda</taxon>
        <taxon>Chromadorea</taxon>
        <taxon>Rhabditida</taxon>
        <taxon>Tylenchina</taxon>
        <taxon>Tylenchomorpha</taxon>
        <taxon>Tylenchoidea</taxon>
        <taxon>Meloidogynidae</taxon>
        <taxon>Meloidogyninae</taxon>
        <taxon>Meloidogyne</taxon>
    </lineage>
</organism>
<dbReference type="Proteomes" id="UP000605970">
    <property type="component" value="Unassembled WGS sequence"/>
</dbReference>
<reference evidence="1" key="1">
    <citation type="journal article" date="2020" name="Ecol. Evol.">
        <title>Genome structure and content of the rice root-knot nematode (Meloidogyne graminicola).</title>
        <authorList>
            <person name="Phan N.T."/>
            <person name="Danchin E.G.J."/>
            <person name="Klopp C."/>
            <person name="Perfus-Barbeoch L."/>
            <person name="Kozlowski D.K."/>
            <person name="Koutsovoulos G.D."/>
            <person name="Lopez-Roques C."/>
            <person name="Bouchez O."/>
            <person name="Zahm M."/>
            <person name="Besnard G."/>
            <person name="Bellafiore S."/>
        </authorList>
    </citation>
    <scope>NUCLEOTIDE SEQUENCE</scope>
    <source>
        <strain evidence="1">VN-18</strain>
    </source>
</reference>
<name>A0A8S9ZLC5_9BILA</name>
<dbReference type="EMBL" id="JABEBT010000065">
    <property type="protein sequence ID" value="KAF7634041.1"/>
    <property type="molecule type" value="Genomic_DNA"/>
</dbReference>
<gene>
    <name evidence="1" type="ORF">Mgra_00006566</name>
</gene>
<keyword evidence="2" id="KW-1185">Reference proteome</keyword>
<comment type="caution">
    <text evidence="1">The sequence shown here is derived from an EMBL/GenBank/DDBJ whole genome shotgun (WGS) entry which is preliminary data.</text>
</comment>
<feature type="non-terminal residue" evidence="1">
    <location>
        <position position="1"/>
    </location>
</feature>
<accession>A0A8S9ZLC5</accession>
<protein>
    <submittedName>
        <fullName evidence="1">Uncharacterized protein</fullName>
    </submittedName>
</protein>
<sequence length="162" mass="19544">MESCLDGGYYYKWHFLMNSKTHLISHRRYIEAYDEFELKANQLYNIMKDLSFLKKKNVDFVPFDGGNGSDDDDDEDFILTRQNMLISLQEAESGNDISIYKVNYYREDFRQYYFPLIYTYILLPNISPTYECQELANALNNYIYFYPLNNYIYFYPFFNSLS</sequence>
<evidence type="ECO:0000313" key="1">
    <source>
        <dbReference type="EMBL" id="KAF7634041.1"/>
    </source>
</evidence>
<dbReference type="AlphaFoldDB" id="A0A8S9ZLC5"/>
<evidence type="ECO:0000313" key="2">
    <source>
        <dbReference type="Proteomes" id="UP000605970"/>
    </source>
</evidence>